<evidence type="ECO:0000313" key="2">
    <source>
        <dbReference type="EMBL" id="HJB97709.1"/>
    </source>
</evidence>
<comment type="caution">
    <text evidence="2">The sequence shown here is derived from an EMBL/GenBank/DDBJ whole genome shotgun (WGS) entry which is preliminary data.</text>
</comment>
<reference evidence="2" key="1">
    <citation type="journal article" date="2021" name="PeerJ">
        <title>Extensive microbial diversity within the chicken gut microbiome revealed by metagenomics and culture.</title>
        <authorList>
            <person name="Gilroy R."/>
            <person name="Ravi A."/>
            <person name="Getino M."/>
            <person name="Pursley I."/>
            <person name="Horton D.L."/>
            <person name="Alikhan N.F."/>
            <person name="Baker D."/>
            <person name="Gharbi K."/>
            <person name="Hall N."/>
            <person name="Watson M."/>
            <person name="Adriaenssens E.M."/>
            <person name="Foster-Nyarko E."/>
            <person name="Jarju S."/>
            <person name="Secka A."/>
            <person name="Antonio M."/>
            <person name="Oren A."/>
            <person name="Chaudhuri R.R."/>
            <person name="La Ragione R."/>
            <person name="Hildebrand F."/>
            <person name="Pallen M.J."/>
        </authorList>
    </citation>
    <scope>NUCLEOTIDE SEQUENCE</scope>
    <source>
        <strain evidence="2">CHK185-1770</strain>
    </source>
</reference>
<reference evidence="2" key="2">
    <citation type="submission" date="2021-04" db="EMBL/GenBank/DDBJ databases">
        <authorList>
            <person name="Gilroy R."/>
        </authorList>
    </citation>
    <scope>NUCLEOTIDE SEQUENCE</scope>
    <source>
        <strain evidence="2">CHK185-1770</strain>
    </source>
</reference>
<proteinExistence type="predicted"/>
<dbReference type="AlphaFoldDB" id="A0A9D2SEP1"/>
<protein>
    <submittedName>
        <fullName evidence="2">TIGR03915 family putative DNA repair protein</fullName>
    </submittedName>
</protein>
<evidence type="ECO:0000259" key="1">
    <source>
        <dbReference type="Pfam" id="PF13566"/>
    </source>
</evidence>
<dbReference type="NCBIfam" id="TIGR03915">
    <property type="entry name" value="SAM_7_link_chp"/>
    <property type="match status" value="1"/>
</dbReference>
<organism evidence="2 3">
    <name type="scientific">Candidatus Acutalibacter pullicola</name>
    <dbReference type="NCBI Taxonomy" id="2838417"/>
    <lineage>
        <taxon>Bacteria</taxon>
        <taxon>Bacillati</taxon>
        <taxon>Bacillota</taxon>
        <taxon>Clostridia</taxon>
        <taxon>Eubacteriales</taxon>
        <taxon>Acutalibacteraceae</taxon>
        <taxon>Acutalibacter</taxon>
    </lineage>
</organism>
<sequence>MSYRTDLVYRYDGSYQGFLCCVFACFQHRELPLSIRPWEEAQQSLFGSREIPTQPELAQRVERSIPKKISPLALEWVRKGFLACLPQREMALLRFLLLGYKRGAAVTKLTTHPVVHPVGQAVLAVENEAHHVLEFLRFAQCGEFLAARIAPRHRVLPLLAPSFCDRLPSENFLLFDGEHGMGFFHPKDTVGEFFQADQVELPPPSEEELQWQRLWKAFYRTVAVEGRENPKLRQSRCPQRYWSLMTELQDQAGQKWPGLSAVQL</sequence>
<evidence type="ECO:0000313" key="3">
    <source>
        <dbReference type="Proteomes" id="UP000826793"/>
    </source>
</evidence>
<gene>
    <name evidence="2" type="ORF">H9710_03930</name>
</gene>
<dbReference type="EMBL" id="DWXG01000033">
    <property type="protein sequence ID" value="HJB97709.1"/>
    <property type="molecule type" value="Genomic_DNA"/>
</dbReference>
<dbReference type="Proteomes" id="UP000826793">
    <property type="component" value="Unassembled WGS sequence"/>
</dbReference>
<dbReference type="Pfam" id="PF13566">
    <property type="entry name" value="DUF4130"/>
    <property type="match status" value="1"/>
</dbReference>
<accession>A0A9D2SEP1</accession>
<feature type="domain" description="DUF4130" evidence="1">
    <location>
        <begin position="86"/>
        <end position="247"/>
    </location>
</feature>
<dbReference type="InterPro" id="IPR023875">
    <property type="entry name" value="DNA_repair_put"/>
</dbReference>
<dbReference type="InterPro" id="IPR025404">
    <property type="entry name" value="DUF4130"/>
</dbReference>
<name>A0A9D2SEP1_9FIRM</name>